<keyword evidence="2" id="KW-0808">Transferase</keyword>
<gene>
    <name evidence="4" type="ORF">IWQ62_003269</name>
</gene>
<protein>
    <recommendedName>
        <fullName evidence="6">U6 small nuclear RNA (adenine-(43)-N(6))-methyltransferase</fullName>
    </recommendedName>
</protein>
<name>A0A9W8AS51_9FUNG</name>
<dbReference type="CDD" id="cd02440">
    <property type="entry name" value="AdoMet_MTases"/>
    <property type="match status" value="1"/>
</dbReference>
<sequence length="512" mass="57721">MPKTKRSGPTRATPTPFLKPGNSPRYHPNNRYRAHPPDFTQLAVNFPEFAACCHTNGSTFWPNFQDPQTSQALTVALARQDFDLDLRFPPDTLCPTLPNRLDYLHVIEDLVVSSRPSGESLLVHGIDIGTGASCIYPLLGCRLHPHWQWWATEIHRPSISCAVENVKRNRLANRIRVVDNSDQPHTVLPTTLLADGSAPPQGFDFCMCNPPFYESQEEIHRLQQQKSRPPHAVNQAQFNELVVGGGEAGFISRMIVESCRWRTRIRWYSSLVGKASSLPAVVRVLRDNGIVNFGITELQQGYTRRWVVVWTFQPQRLLPLNRDTLPLGLADWLTSQGVALLRVPSAKGLTKLLPKSLVYMDQWCFSSQGDIKTWLDDIVAPERRSSNLMSSETIVENANPSSSTFLSYILHIHHDFWSRRARRGQTHPLAGTKDPALRVGLVFYPTVVVKGNSTDQAFTDSCRNANHSSSPPHSICANADQYYNVYVILLAGFQAELFQSFYNHLKTRASQR</sequence>
<evidence type="ECO:0008006" key="6">
    <source>
        <dbReference type="Google" id="ProtNLM"/>
    </source>
</evidence>
<evidence type="ECO:0000256" key="1">
    <source>
        <dbReference type="ARBA" id="ARBA00022603"/>
    </source>
</evidence>
<dbReference type="PANTHER" id="PTHR13393">
    <property type="entry name" value="SAM-DEPENDENT METHYLTRANSFERASE"/>
    <property type="match status" value="1"/>
</dbReference>
<evidence type="ECO:0000256" key="3">
    <source>
        <dbReference type="SAM" id="MobiDB-lite"/>
    </source>
</evidence>
<keyword evidence="1" id="KW-0489">Methyltransferase</keyword>
<dbReference type="GO" id="GO:0008168">
    <property type="term" value="F:methyltransferase activity"/>
    <property type="evidence" value="ECO:0007669"/>
    <property type="project" value="UniProtKB-KW"/>
</dbReference>
<dbReference type="Proteomes" id="UP001150925">
    <property type="component" value="Unassembled WGS sequence"/>
</dbReference>
<dbReference type="EMBL" id="JANBPY010000846">
    <property type="protein sequence ID" value="KAJ1963282.1"/>
    <property type="molecule type" value="Genomic_DNA"/>
</dbReference>
<dbReference type="GO" id="GO:0070475">
    <property type="term" value="P:rRNA base methylation"/>
    <property type="evidence" value="ECO:0007669"/>
    <property type="project" value="TreeGrafter"/>
</dbReference>
<dbReference type="Pfam" id="PF05971">
    <property type="entry name" value="Methyltransf_10"/>
    <property type="match status" value="1"/>
</dbReference>
<dbReference type="SUPFAM" id="SSF53335">
    <property type="entry name" value="S-adenosyl-L-methionine-dependent methyltransferases"/>
    <property type="match status" value="1"/>
</dbReference>
<evidence type="ECO:0000313" key="4">
    <source>
        <dbReference type="EMBL" id="KAJ1963282.1"/>
    </source>
</evidence>
<proteinExistence type="predicted"/>
<dbReference type="OrthoDB" id="514248at2759"/>
<dbReference type="AlphaFoldDB" id="A0A9W8AS51"/>
<dbReference type="Gene3D" id="3.40.50.150">
    <property type="entry name" value="Vaccinia Virus protein VP39"/>
    <property type="match status" value="1"/>
</dbReference>
<feature type="region of interest" description="Disordered" evidence="3">
    <location>
        <begin position="1"/>
        <end position="28"/>
    </location>
</feature>
<evidence type="ECO:0000256" key="2">
    <source>
        <dbReference type="ARBA" id="ARBA00022679"/>
    </source>
</evidence>
<comment type="caution">
    <text evidence="4">The sequence shown here is derived from an EMBL/GenBank/DDBJ whole genome shotgun (WGS) entry which is preliminary data.</text>
</comment>
<dbReference type="PANTHER" id="PTHR13393:SF0">
    <property type="entry name" value="RNA N6-ADENOSINE-METHYLTRANSFERASE METTL16"/>
    <property type="match status" value="1"/>
</dbReference>
<accession>A0A9W8AS51</accession>
<dbReference type="InterPro" id="IPR010286">
    <property type="entry name" value="METTL16/RlmF"/>
</dbReference>
<dbReference type="InterPro" id="IPR029063">
    <property type="entry name" value="SAM-dependent_MTases_sf"/>
</dbReference>
<dbReference type="GO" id="GO:0005634">
    <property type="term" value="C:nucleus"/>
    <property type="evidence" value="ECO:0007669"/>
    <property type="project" value="TreeGrafter"/>
</dbReference>
<evidence type="ECO:0000313" key="5">
    <source>
        <dbReference type="Proteomes" id="UP001150925"/>
    </source>
</evidence>
<organism evidence="4 5">
    <name type="scientific">Dispira parvispora</name>
    <dbReference type="NCBI Taxonomy" id="1520584"/>
    <lineage>
        <taxon>Eukaryota</taxon>
        <taxon>Fungi</taxon>
        <taxon>Fungi incertae sedis</taxon>
        <taxon>Zoopagomycota</taxon>
        <taxon>Kickxellomycotina</taxon>
        <taxon>Dimargaritomycetes</taxon>
        <taxon>Dimargaritales</taxon>
        <taxon>Dimargaritaceae</taxon>
        <taxon>Dispira</taxon>
    </lineage>
</organism>
<keyword evidence="5" id="KW-1185">Reference proteome</keyword>
<reference evidence="4" key="1">
    <citation type="submission" date="2022-07" db="EMBL/GenBank/DDBJ databases">
        <title>Phylogenomic reconstructions and comparative analyses of Kickxellomycotina fungi.</title>
        <authorList>
            <person name="Reynolds N.K."/>
            <person name="Stajich J.E."/>
            <person name="Barry K."/>
            <person name="Grigoriev I.V."/>
            <person name="Crous P."/>
            <person name="Smith M.E."/>
        </authorList>
    </citation>
    <scope>NUCLEOTIDE SEQUENCE</scope>
    <source>
        <strain evidence="4">RSA 1196</strain>
    </source>
</reference>